<name>A0A6J2YPF4_SITOR</name>
<sequence length="113" mass="13143">MAVNYLSSVPRLTGRENYSDWAFAVENVFVLEGLTKCLDGSETDSVVMKVPHYRERKYIGHRTEEQTLEQMQTARQLILNGHKMRFATLKNFKQGYHKKVKRHPVINLCIICS</sequence>
<evidence type="ECO:0000313" key="1">
    <source>
        <dbReference type="Proteomes" id="UP000504635"/>
    </source>
</evidence>
<dbReference type="GeneID" id="115889953"/>
<dbReference type="InParanoid" id="A0A6J2YPF4"/>
<organism evidence="1 2">
    <name type="scientific">Sitophilus oryzae</name>
    <name type="common">Rice weevil</name>
    <name type="synonym">Curculio oryzae</name>
    <dbReference type="NCBI Taxonomy" id="7048"/>
    <lineage>
        <taxon>Eukaryota</taxon>
        <taxon>Metazoa</taxon>
        <taxon>Ecdysozoa</taxon>
        <taxon>Arthropoda</taxon>
        <taxon>Hexapoda</taxon>
        <taxon>Insecta</taxon>
        <taxon>Pterygota</taxon>
        <taxon>Neoptera</taxon>
        <taxon>Endopterygota</taxon>
        <taxon>Coleoptera</taxon>
        <taxon>Polyphaga</taxon>
        <taxon>Cucujiformia</taxon>
        <taxon>Curculionidae</taxon>
        <taxon>Dryophthorinae</taxon>
        <taxon>Sitophilus</taxon>
    </lineage>
</organism>
<evidence type="ECO:0000313" key="2">
    <source>
        <dbReference type="RefSeq" id="XP_030765913.1"/>
    </source>
</evidence>
<keyword evidence="1" id="KW-1185">Reference proteome</keyword>
<gene>
    <name evidence="2" type="primary">LOC115889953</name>
</gene>
<dbReference type="Proteomes" id="UP000504635">
    <property type="component" value="Unplaced"/>
</dbReference>
<protein>
    <submittedName>
        <fullName evidence="2">Uncharacterized protein LOC115889953</fullName>
    </submittedName>
</protein>
<dbReference type="OrthoDB" id="6779310at2759"/>
<proteinExistence type="predicted"/>
<dbReference type="AlphaFoldDB" id="A0A6J2YPF4"/>
<dbReference type="RefSeq" id="XP_030765913.1">
    <property type="nucleotide sequence ID" value="XM_030910053.1"/>
</dbReference>
<reference evidence="2" key="1">
    <citation type="submission" date="2025-08" db="UniProtKB">
        <authorList>
            <consortium name="RefSeq"/>
        </authorList>
    </citation>
    <scope>IDENTIFICATION</scope>
    <source>
        <tissue evidence="2">Gonads</tissue>
    </source>
</reference>
<accession>A0A6J2YPF4</accession>
<dbReference type="KEGG" id="soy:115889953"/>